<proteinExistence type="inferred from homology"/>
<dbReference type="Pfam" id="PF00293">
    <property type="entry name" value="NUDIX"/>
    <property type="match status" value="1"/>
</dbReference>
<dbReference type="GO" id="GO:0035529">
    <property type="term" value="F:NADH pyrophosphatase activity"/>
    <property type="evidence" value="ECO:0007669"/>
    <property type="project" value="TreeGrafter"/>
</dbReference>
<evidence type="ECO:0000259" key="11">
    <source>
        <dbReference type="PROSITE" id="PS51462"/>
    </source>
</evidence>
<keyword evidence="6 10" id="KW-0378">Hydrolase</keyword>
<dbReference type="CDD" id="cd03429">
    <property type="entry name" value="NUDIX_NADH_pyrophosphatase_Nudt13"/>
    <property type="match status" value="1"/>
</dbReference>
<dbReference type="GO" id="GO:0046872">
    <property type="term" value="F:metal ion binding"/>
    <property type="evidence" value="ECO:0007669"/>
    <property type="project" value="UniProtKB-KW"/>
</dbReference>
<dbReference type="GO" id="GO:0006742">
    <property type="term" value="P:NADP+ catabolic process"/>
    <property type="evidence" value="ECO:0007669"/>
    <property type="project" value="TreeGrafter"/>
</dbReference>
<dbReference type="NCBIfam" id="NF001299">
    <property type="entry name" value="PRK00241.1"/>
    <property type="match status" value="1"/>
</dbReference>
<dbReference type="RefSeq" id="WP_073034562.1">
    <property type="nucleotide sequence ID" value="NZ_BMLR01000004.1"/>
</dbReference>
<evidence type="ECO:0000256" key="4">
    <source>
        <dbReference type="ARBA" id="ARBA00012381"/>
    </source>
</evidence>
<dbReference type="PANTHER" id="PTHR42904:SF6">
    <property type="entry name" value="NAD-CAPPED RNA HYDROLASE NUDT12"/>
    <property type="match status" value="1"/>
</dbReference>
<evidence type="ECO:0000256" key="7">
    <source>
        <dbReference type="ARBA" id="ARBA00022842"/>
    </source>
</evidence>
<dbReference type="Pfam" id="PF09296">
    <property type="entry name" value="NUDIX-like"/>
    <property type="match status" value="1"/>
</dbReference>
<accession>A0A1M7CG28</accession>
<evidence type="ECO:0000313" key="12">
    <source>
        <dbReference type="EMBL" id="SHL66175.1"/>
    </source>
</evidence>
<keyword evidence="7" id="KW-0460">Magnesium</keyword>
<evidence type="ECO:0000256" key="5">
    <source>
        <dbReference type="ARBA" id="ARBA00022723"/>
    </source>
</evidence>
<evidence type="ECO:0000256" key="10">
    <source>
        <dbReference type="RuleBase" id="RU003476"/>
    </source>
</evidence>
<evidence type="ECO:0000256" key="9">
    <source>
        <dbReference type="ARBA" id="ARBA00023679"/>
    </source>
</evidence>
<dbReference type="InterPro" id="IPR020476">
    <property type="entry name" value="Nudix_hydrolase"/>
</dbReference>
<keyword evidence="5" id="KW-0479">Metal-binding</keyword>
<dbReference type="GO" id="GO:0005829">
    <property type="term" value="C:cytosol"/>
    <property type="evidence" value="ECO:0007669"/>
    <property type="project" value="TreeGrafter"/>
</dbReference>
<dbReference type="InterPro" id="IPR000086">
    <property type="entry name" value="NUDIX_hydrolase_dom"/>
</dbReference>
<dbReference type="InterPro" id="IPR015375">
    <property type="entry name" value="NADH_PPase-like_N"/>
</dbReference>
<gene>
    <name evidence="12" type="ORF">SAMN05444398_104224</name>
</gene>
<dbReference type="AlphaFoldDB" id="A0A1M7CG28"/>
<dbReference type="InterPro" id="IPR050241">
    <property type="entry name" value="NAD-cap_RNA_hydrolase_NudC"/>
</dbReference>
<comment type="similarity">
    <text evidence="3">Belongs to the Nudix hydrolase family. NudC subfamily.</text>
</comment>
<name>A0A1M7CG28_9RHOB</name>
<dbReference type="EC" id="3.6.1.22" evidence="4"/>
<dbReference type="SUPFAM" id="SSF55811">
    <property type="entry name" value="Nudix"/>
    <property type="match status" value="1"/>
</dbReference>
<sequence>MRHAETVTFGGSALDRAHELRGDDAALGAVVAAGQADTLLLWRGKPLVQGDALDRLMRLPMDHPVLAQSDLPPILLGREDGRLIFVHDISGWRPEGLDEDELGRFLDLSEQRHPDLPGEAAFVELRRIMTRLAPRDAELAATARAMTGWHVSHRYCARCGAESAMEREGWQRQCPSCGAVHFPRTDPVVIMLITRGNRVLMGRSHGWPEGMYSLLAGFVEPGETIEAAVRREVDEETGVQVGEVGYLASQPWPFPASLMIGCRGEALSDEITIDPVEIEDALWLTREEIMQAFAGEHPFLAAARKGAIAHFLLRNWLADTLD</sequence>
<reference evidence="12 13" key="1">
    <citation type="submission" date="2016-11" db="EMBL/GenBank/DDBJ databases">
        <authorList>
            <person name="Jaros S."/>
            <person name="Januszkiewicz K."/>
            <person name="Wedrychowicz H."/>
        </authorList>
    </citation>
    <scope>NUCLEOTIDE SEQUENCE [LARGE SCALE GENOMIC DNA]</scope>
    <source>
        <strain evidence="12 13">DSM 29589</strain>
    </source>
</reference>
<comment type="cofactor">
    <cofactor evidence="2">
        <name>Zn(2+)</name>
        <dbReference type="ChEBI" id="CHEBI:29105"/>
    </cofactor>
</comment>
<feature type="domain" description="Nudix hydrolase" evidence="11">
    <location>
        <begin position="183"/>
        <end position="314"/>
    </location>
</feature>
<keyword evidence="8" id="KW-0520">NAD</keyword>
<dbReference type="InterPro" id="IPR049734">
    <property type="entry name" value="NudC-like_C"/>
</dbReference>
<dbReference type="STRING" id="337701.SAMN05444398_104224"/>
<dbReference type="GO" id="GO:0019677">
    <property type="term" value="P:NAD+ catabolic process"/>
    <property type="evidence" value="ECO:0007669"/>
    <property type="project" value="TreeGrafter"/>
</dbReference>
<dbReference type="EMBL" id="FRBR01000004">
    <property type="protein sequence ID" value="SHL66175.1"/>
    <property type="molecule type" value="Genomic_DNA"/>
</dbReference>
<dbReference type="Pfam" id="PF09297">
    <property type="entry name" value="Zn_ribbon_NUD"/>
    <property type="match status" value="1"/>
</dbReference>
<dbReference type="InterPro" id="IPR020084">
    <property type="entry name" value="NUDIX_hydrolase_CS"/>
</dbReference>
<dbReference type="InterPro" id="IPR015376">
    <property type="entry name" value="Znr_NADH_PPase"/>
</dbReference>
<evidence type="ECO:0000256" key="2">
    <source>
        <dbReference type="ARBA" id="ARBA00001947"/>
    </source>
</evidence>
<dbReference type="PROSITE" id="PS51462">
    <property type="entry name" value="NUDIX"/>
    <property type="match status" value="1"/>
</dbReference>
<evidence type="ECO:0000256" key="8">
    <source>
        <dbReference type="ARBA" id="ARBA00023027"/>
    </source>
</evidence>
<evidence type="ECO:0000256" key="1">
    <source>
        <dbReference type="ARBA" id="ARBA00001946"/>
    </source>
</evidence>
<comment type="catalytic activity">
    <reaction evidence="9">
        <text>a 5'-end NAD(+)-phospho-ribonucleoside in mRNA + H2O = a 5'-end phospho-adenosine-phospho-ribonucleoside in mRNA + beta-nicotinamide D-ribonucleotide + 2 H(+)</text>
        <dbReference type="Rhea" id="RHEA:60876"/>
        <dbReference type="Rhea" id="RHEA-COMP:15698"/>
        <dbReference type="Rhea" id="RHEA-COMP:15719"/>
        <dbReference type="ChEBI" id="CHEBI:14649"/>
        <dbReference type="ChEBI" id="CHEBI:15377"/>
        <dbReference type="ChEBI" id="CHEBI:15378"/>
        <dbReference type="ChEBI" id="CHEBI:144029"/>
        <dbReference type="ChEBI" id="CHEBI:144051"/>
    </reaction>
    <physiologicalReaction direction="left-to-right" evidence="9">
        <dbReference type="Rhea" id="RHEA:60877"/>
    </physiologicalReaction>
</comment>
<protein>
    <recommendedName>
        <fullName evidence="4">NAD(+) diphosphatase</fullName>
        <ecNumber evidence="4">3.6.1.22</ecNumber>
    </recommendedName>
</protein>
<dbReference type="OrthoDB" id="9791656at2"/>
<organism evidence="12 13">
    <name type="scientific">Roseovarius pacificus</name>
    <dbReference type="NCBI Taxonomy" id="337701"/>
    <lineage>
        <taxon>Bacteria</taxon>
        <taxon>Pseudomonadati</taxon>
        <taxon>Pseudomonadota</taxon>
        <taxon>Alphaproteobacteria</taxon>
        <taxon>Rhodobacterales</taxon>
        <taxon>Roseobacteraceae</taxon>
        <taxon>Roseovarius</taxon>
    </lineage>
</organism>
<dbReference type="Gene3D" id="3.90.79.20">
    <property type="match status" value="1"/>
</dbReference>
<dbReference type="PROSITE" id="PS00893">
    <property type="entry name" value="NUDIX_BOX"/>
    <property type="match status" value="1"/>
</dbReference>
<dbReference type="PANTHER" id="PTHR42904">
    <property type="entry name" value="NUDIX HYDROLASE, NUDC SUBFAMILY"/>
    <property type="match status" value="1"/>
</dbReference>
<evidence type="ECO:0000256" key="6">
    <source>
        <dbReference type="ARBA" id="ARBA00022801"/>
    </source>
</evidence>
<evidence type="ECO:0000256" key="3">
    <source>
        <dbReference type="ARBA" id="ARBA00009595"/>
    </source>
</evidence>
<keyword evidence="13" id="KW-1185">Reference proteome</keyword>
<dbReference type="Proteomes" id="UP000183974">
    <property type="component" value="Unassembled WGS sequence"/>
</dbReference>
<dbReference type="PRINTS" id="PR00502">
    <property type="entry name" value="NUDIXFAMILY"/>
</dbReference>
<comment type="cofactor">
    <cofactor evidence="1">
        <name>Mg(2+)</name>
        <dbReference type="ChEBI" id="CHEBI:18420"/>
    </cofactor>
</comment>
<dbReference type="InterPro" id="IPR015797">
    <property type="entry name" value="NUDIX_hydrolase-like_dom_sf"/>
</dbReference>
<dbReference type="Gene3D" id="3.90.79.10">
    <property type="entry name" value="Nucleoside Triphosphate Pyrophosphohydrolase"/>
    <property type="match status" value="1"/>
</dbReference>
<evidence type="ECO:0000313" key="13">
    <source>
        <dbReference type="Proteomes" id="UP000183974"/>
    </source>
</evidence>